<proteinExistence type="predicted"/>
<dbReference type="AlphaFoldDB" id="B5H7M0"/>
<dbReference type="SUPFAM" id="SSF55961">
    <property type="entry name" value="Bet v1-like"/>
    <property type="match status" value="1"/>
</dbReference>
<reference evidence="2" key="2">
    <citation type="submission" date="2009-10" db="EMBL/GenBank/DDBJ databases">
        <title>The genome sequence of Streptomyces pristinaespiralis strain ATCC 25486.</title>
        <authorList>
            <consortium name="The Broad Institute Genome Sequencing Platform"/>
            <consortium name="Broad Institute Microbial Sequencing Center"/>
            <person name="Fischbach M."/>
            <person name="Godfrey P."/>
            <person name="Ward D."/>
            <person name="Young S."/>
            <person name="Zeng Q."/>
            <person name="Koehrsen M."/>
            <person name="Alvarado L."/>
            <person name="Berlin A.M."/>
            <person name="Bochicchio J."/>
            <person name="Borenstein D."/>
            <person name="Chapman S.B."/>
            <person name="Chen Z."/>
            <person name="Engels R."/>
            <person name="Freedman E."/>
            <person name="Gellesch M."/>
            <person name="Goldberg J."/>
            <person name="Griggs A."/>
            <person name="Gujja S."/>
            <person name="Heilman E.R."/>
            <person name="Heiman D.I."/>
            <person name="Hepburn T.A."/>
            <person name="Howarth C."/>
            <person name="Jen D."/>
            <person name="Larson L."/>
            <person name="Lewis B."/>
            <person name="Mehta T."/>
            <person name="Park D."/>
            <person name="Pearson M."/>
            <person name="Richards J."/>
            <person name="Roberts A."/>
            <person name="Saif S."/>
            <person name="Shea T.D."/>
            <person name="Shenoy N."/>
            <person name="Sisk P."/>
            <person name="Stolte C."/>
            <person name="Sykes S.N."/>
            <person name="Thomson T."/>
            <person name="Walk T."/>
            <person name="White J."/>
            <person name="Yandava C."/>
            <person name="Straight P."/>
            <person name="Clardy J."/>
            <person name="Hung D."/>
            <person name="Kolter R."/>
            <person name="Mekalanos J."/>
            <person name="Walker S."/>
            <person name="Walsh C.T."/>
            <person name="Wieland-Brown L.C."/>
            <person name="Haas B."/>
            <person name="Nusbaum C."/>
            <person name="Birren B."/>
        </authorList>
    </citation>
    <scope>NUCLEOTIDE SEQUENCE [LARGE SCALE GENOMIC DNA]</scope>
    <source>
        <strain evidence="2">ATCC 25486 / DSM 40338 / CBS 914.69 / JCM 4507 / NBRC 13074 / NRRL 2958 / 5647</strain>
    </source>
</reference>
<dbReference type="EMBL" id="CM000950">
    <property type="protein sequence ID" value="EDY62831.1"/>
    <property type="molecule type" value="Genomic_DNA"/>
</dbReference>
<dbReference type="Pfam" id="PF10604">
    <property type="entry name" value="Polyketide_cyc2"/>
    <property type="match status" value="1"/>
</dbReference>
<accession>B5H7M0</accession>
<dbReference type="HOGENOM" id="CLU_1626150_0_0_11"/>
<name>B5H7M0_STRE2</name>
<dbReference type="Gene3D" id="3.30.530.20">
    <property type="match status" value="1"/>
</dbReference>
<evidence type="ECO:0008006" key="3">
    <source>
        <dbReference type="Google" id="ProtNLM"/>
    </source>
</evidence>
<sequence length="163" mass="17285">MNLPGSGDPKAVIMAERHLEVRRRAAASPASVWAVVADFPNLAGIWNGLKGSRAIGDQARGVGARRQVDLKPVGSLVETVTAWEEGRALATENRPSALVPMKRAAARITLDPEGAGTAITFDYRYVPRGGPMGQLTGPVIDRMLTGQFEGMLAAVEEAARRPG</sequence>
<reference evidence="2" key="1">
    <citation type="submission" date="2008-02" db="EMBL/GenBank/DDBJ databases">
        <authorList>
            <consortium name="The Broad Institute Genome Sequencing Platform"/>
            <person name="Fischbach M."/>
            <person name="Ward D."/>
            <person name="Young S."/>
            <person name="Jaffe D."/>
            <person name="Gnerre S."/>
            <person name="Berlin A."/>
            <person name="Heiman D."/>
            <person name="Hepburn T."/>
            <person name="Sykes S."/>
            <person name="Alvarado L."/>
            <person name="Kodira C.D."/>
            <person name="Straight P."/>
            <person name="Clardy J."/>
            <person name="Hung D."/>
            <person name="Kolter R."/>
            <person name="Mekalanos J."/>
            <person name="Walker S."/>
            <person name="Walsh C.T."/>
            <person name="Lander E."/>
            <person name="Galagan J."/>
            <person name="Nusbaum C."/>
            <person name="Birren B."/>
        </authorList>
    </citation>
    <scope>NUCLEOTIDE SEQUENCE [LARGE SCALE GENOMIC DNA]</scope>
    <source>
        <strain evidence="2">ATCC 25486 / DSM 40338 / CBS 914.69 / JCM 4507 / NBRC 13074 / NRRL 2958 / 5647</strain>
    </source>
</reference>
<organism evidence="1 2">
    <name type="scientific">Streptomyces pristinaespiralis (strain ATCC 25486 / DSM 40338 / CBS 914.69 / JCM 4507 / KCC S-0507 / NBRC 13074 / NRRL 2958 / 5647)</name>
    <dbReference type="NCBI Taxonomy" id="457429"/>
    <lineage>
        <taxon>Bacteria</taxon>
        <taxon>Bacillati</taxon>
        <taxon>Actinomycetota</taxon>
        <taxon>Actinomycetes</taxon>
        <taxon>Kitasatosporales</taxon>
        <taxon>Streptomycetaceae</taxon>
        <taxon>Streptomyces</taxon>
    </lineage>
</organism>
<protein>
    <recommendedName>
        <fullName evidence="3">SRPBCC family protein</fullName>
    </recommendedName>
</protein>
<keyword evidence="2" id="KW-1185">Reference proteome</keyword>
<evidence type="ECO:0000313" key="1">
    <source>
        <dbReference type="EMBL" id="EDY62831.1"/>
    </source>
</evidence>
<dbReference type="CDD" id="cd07821">
    <property type="entry name" value="PYR_PYL_RCAR_like"/>
    <property type="match status" value="1"/>
</dbReference>
<dbReference type="Proteomes" id="UP000002805">
    <property type="component" value="Chromosome"/>
</dbReference>
<gene>
    <name evidence="1" type="ORF">SSDG_00915</name>
</gene>
<dbReference type="InterPro" id="IPR019587">
    <property type="entry name" value="Polyketide_cyclase/dehydratase"/>
</dbReference>
<dbReference type="InterPro" id="IPR023393">
    <property type="entry name" value="START-like_dom_sf"/>
</dbReference>
<evidence type="ECO:0000313" key="2">
    <source>
        <dbReference type="Proteomes" id="UP000002805"/>
    </source>
</evidence>